<protein>
    <submittedName>
        <fullName evidence="1">Uncharacterized protein</fullName>
    </submittedName>
</protein>
<organism evidence="1 2">
    <name type="scientific">Gymnopilus dilepis</name>
    <dbReference type="NCBI Taxonomy" id="231916"/>
    <lineage>
        <taxon>Eukaryota</taxon>
        <taxon>Fungi</taxon>
        <taxon>Dikarya</taxon>
        <taxon>Basidiomycota</taxon>
        <taxon>Agaricomycotina</taxon>
        <taxon>Agaricomycetes</taxon>
        <taxon>Agaricomycetidae</taxon>
        <taxon>Agaricales</taxon>
        <taxon>Agaricineae</taxon>
        <taxon>Hymenogastraceae</taxon>
        <taxon>Gymnopilus</taxon>
    </lineage>
</organism>
<dbReference type="STRING" id="231916.A0A409XX74"/>
<dbReference type="Proteomes" id="UP000284706">
    <property type="component" value="Unassembled WGS sequence"/>
</dbReference>
<evidence type="ECO:0000313" key="2">
    <source>
        <dbReference type="Proteomes" id="UP000284706"/>
    </source>
</evidence>
<evidence type="ECO:0000313" key="1">
    <source>
        <dbReference type="EMBL" id="PPQ95349.1"/>
    </source>
</evidence>
<comment type="caution">
    <text evidence="1">The sequence shown here is derived from an EMBL/GenBank/DDBJ whole genome shotgun (WGS) entry which is preliminary data.</text>
</comment>
<dbReference type="InParanoid" id="A0A409XX74"/>
<keyword evidence="2" id="KW-1185">Reference proteome</keyword>
<proteinExistence type="predicted"/>
<gene>
    <name evidence="1" type="ORF">CVT26_008194</name>
</gene>
<dbReference type="EMBL" id="NHYE01001428">
    <property type="protein sequence ID" value="PPQ95349.1"/>
    <property type="molecule type" value="Genomic_DNA"/>
</dbReference>
<sequence length="563" mass="65233">MKRRSKRVKVQREKPLTNSPVLPIQPPCHISSLPVEILATILEILVEDRIYFVSWKNGIESRESILKDQLDAALDFRRASEVCRFWRQTAFTCKRAWGTILHVDFSGSQWVEELLRRSHPAPLIVHSVYYAGDPHDRFRSQKWTMILEQSYRFKELKILCSRNDDMDPVMQVLENPAPLLEGLYIEAELKPIRGYEDDYSDYEEDDDDGHYYHVGGNDALFRNAPNLQSLTLQRLGCPETVKISPCRLRSLDVALDENMPFHVPISNWLDLLADLPLLEVFSFFSHMLPLDSSERPSNREVDVRRLRSFHLHCHISDCSLLLENLLISPTCHVHLHVHPTAPSADMTGFLRGVNKFIRTWVFRPEEHVFWKIETRDLESFSFEIHADPTLPDSRAARPSLMLCLDYDIRSDLDINDETTYLPSILDNFRKLPLVKHNTWLSLDLEGPNHGELERHFLPFFKSFKAVKKLIVAARSHPEFDVFSSLLMAPYAGIDTLMFPDLNTVIYKSECGRGHGPDTTKFQMYASWREAVGKPVPQVESWCWEDIPLSLRDSFEIDCWTGEV</sequence>
<dbReference type="AlphaFoldDB" id="A0A409XX74"/>
<dbReference type="Gene3D" id="1.20.1280.50">
    <property type="match status" value="1"/>
</dbReference>
<reference evidence="1 2" key="1">
    <citation type="journal article" date="2018" name="Evol. Lett.">
        <title>Horizontal gene cluster transfer increased hallucinogenic mushroom diversity.</title>
        <authorList>
            <person name="Reynolds H.T."/>
            <person name="Vijayakumar V."/>
            <person name="Gluck-Thaler E."/>
            <person name="Korotkin H.B."/>
            <person name="Matheny P.B."/>
            <person name="Slot J.C."/>
        </authorList>
    </citation>
    <scope>NUCLEOTIDE SEQUENCE [LARGE SCALE GENOMIC DNA]</scope>
    <source>
        <strain evidence="1 2">SRW20</strain>
    </source>
</reference>
<accession>A0A409XX74</accession>
<name>A0A409XX74_9AGAR</name>
<dbReference type="OrthoDB" id="2869585at2759"/>